<evidence type="ECO:0000313" key="4">
    <source>
        <dbReference type="EMBL" id="AKA67157.1"/>
    </source>
</evidence>
<dbReference type="Pfam" id="PF13439">
    <property type="entry name" value="Glyco_transf_4"/>
    <property type="match status" value="1"/>
</dbReference>
<evidence type="ECO:0000313" key="5">
    <source>
        <dbReference type="Proteomes" id="UP000033115"/>
    </source>
</evidence>
<dbReference type="PANTHER" id="PTHR46401:SF2">
    <property type="entry name" value="GLYCOSYLTRANSFERASE WBBK-RELATED"/>
    <property type="match status" value="1"/>
</dbReference>
<dbReference type="PANTHER" id="PTHR46401">
    <property type="entry name" value="GLYCOSYLTRANSFERASE WBBK-RELATED"/>
    <property type="match status" value="1"/>
</dbReference>
<dbReference type="InterPro" id="IPR001296">
    <property type="entry name" value="Glyco_trans_1"/>
</dbReference>
<dbReference type="AlphaFoldDB" id="A0A0E3M647"/>
<dbReference type="HOGENOM" id="CLU_009583_27_5_9"/>
<dbReference type="EMBL" id="CP009933">
    <property type="protein sequence ID" value="AKA67157.1"/>
    <property type="molecule type" value="Genomic_DNA"/>
</dbReference>
<dbReference type="STRING" id="1548.CSCA_0032"/>
<dbReference type="GO" id="GO:0016757">
    <property type="term" value="F:glycosyltransferase activity"/>
    <property type="evidence" value="ECO:0007669"/>
    <property type="project" value="InterPro"/>
</dbReference>
<evidence type="ECO:0000259" key="3">
    <source>
        <dbReference type="Pfam" id="PF13439"/>
    </source>
</evidence>
<sequence>MKIGIDLLWVKPQKSGGVEAYIRNLLDGFFEIKDKNEFVLITARDNHMTFNKYLEDSRFKKVICNICSSKVVKRLLWQNLRLNSVLKKNEIGICFEPIYSKPIINFCNKKFITTIHDLQALHYPEYFSVLKYLWLRFCWRKTIKSSVKIIAISNFVKDDIILKYHANPDKIQVIYNPIVIDKNICSFDKVSKKFNIEENNYYYTVAQLLPHKNLETLVEVIKKLKEKGISLPNKLLVSGVNGKSQGALISMIEKYNLKKNVILTGYIDNDERNILYKNCKAFLYSSVFEGFGMPPIEAMILGAKVISTNRTSIYEVTQGKALYVEDPYNVDEWIERIRHISELESNKLDFHIYNKKNIAEQYLKVFYDVM</sequence>
<keyword evidence="5" id="KW-1185">Reference proteome</keyword>
<dbReference type="InterPro" id="IPR028098">
    <property type="entry name" value="Glyco_trans_4-like_N"/>
</dbReference>
<accession>A0A0E3M647</accession>
<dbReference type="RefSeq" id="WP_029162235.1">
    <property type="nucleotide sequence ID" value="NZ_CP009933.1"/>
</dbReference>
<feature type="domain" description="Glycosyltransferase subfamily 4-like N-terminal" evidence="3">
    <location>
        <begin position="16"/>
        <end position="181"/>
    </location>
</feature>
<gene>
    <name evidence="4" type="ORF">CSCA_0032</name>
</gene>
<evidence type="ECO:0000256" key="1">
    <source>
        <dbReference type="ARBA" id="ARBA00022679"/>
    </source>
</evidence>
<dbReference type="Gene3D" id="3.40.50.2000">
    <property type="entry name" value="Glycogen Phosphorylase B"/>
    <property type="match status" value="2"/>
</dbReference>
<dbReference type="Pfam" id="PF00534">
    <property type="entry name" value="Glycos_transf_1"/>
    <property type="match status" value="1"/>
</dbReference>
<dbReference type="SUPFAM" id="SSF53756">
    <property type="entry name" value="UDP-Glycosyltransferase/glycogen phosphorylase"/>
    <property type="match status" value="1"/>
</dbReference>
<name>A0A0E3M647_CLOSL</name>
<dbReference type="CDD" id="cd03809">
    <property type="entry name" value="GT4_MtfB-like"/>
    <property type="match status" value="1"/>
</dbReference>
<proteinExistence type="predicted"/>
<organism evidence="4 5">
    <name type="scientific">Clostridium scatologenes</name>
    <dbReference type="NCBI Taxonomy" id="1548"/>
    <lineage>
        <taxon>Bacteria</taxon>
        <taxon>Bacillati</taxon>
        <taxon>Bacillota</taxon>
        <taxon>Clostridia</taxon>
        <taxon>Eubacteriales</taxon>
        <taxon>Clostridiaceae</taxon>
        <taxon>Clostridium</taxon>
    </lineage>
</organism>
<evidence type="ECO:0000259" key="2">
    <source>
        <dbReference type="Pfam" id="PF00534"/>
    </source>
</evidence>
<protein>
    <submittedName>
        <fullName evidence="4">Group 1 glycosyl transferase</fullName>
    </submittedName>
</protein>
<dbReference type="KEGG" id="csq:CSCA_0032"/>
<feature type="domain" description="Glycosyl transferase family 1" evidence="2">
    <location>
        <begin position="188"/>
        <end position="354"/>
    </location>
</feature>
<dbReference type="Proteomes" id="UP000033115">
    <property type="component" value="Chromosome"/>
</dbReference>
<keyword evidence="1 4" id="KW-0808">Transferase</keyword>
<reference evidence="4 5" key="1">
    <citation type="journal article" date="2015" name="J. Biotechnol.">
        <title>Complete genome sequence of a malodorant-producing acetogen, Clostridium scatologenes ATCC 25775(T).</title>
        <authorList>
            <person name="Zhu Z."/>
            <person name="Guo T."/>
            <person name="Zheng H."/>
            <person name="Song T."/>
            <person name="Ouyang P."/>
            <person name="Xie J."/>
        </authorList>
    </citation>
    <scope>NUCLEOTIDE SEQUENCE [LARGE SCALE GENOMIC DNA]</scope>
    <source>
        <strain evidence="4 5">ATCC 25775</strain>
    </source>
</reference>